<evidence type="ECO:0000313" key="3">
    <source>
        <dbReference type="Proteomes" id="UP001266305"/>
    </source>
</evidence>
<name>A0ABQ9VPB1_SAGOE</name>
<proteinExistence type="predicted"/>
<protein>
    <recommendedName>
        <fullName evidence="1">Extracellular sulfatase C-terminal domain-containing protein</fullName>
    </recommendedName>
</protein>
<evidence type="ECO:0000313" key="2">
    <source>
        <dbReference type="EMBL" id="KAK2110092.1"/>
    </source>
</evidence>
<dbReference type="EMBL" id="JASSZA010000005">
    <property type="protein sequence ID" value="KAK2110092.1"/>
    <property type="molecule type" value="Genomic_DNA"/>
</dbReference>
<keyword evidence="3" id="KW-1185">Reference proteome</keyword>
<dbReference type="Pfam" id="PF12548">
    <property type="entry name" value="DUF3740"/>
    <property type="match status" value="1"/>
</dbReference>
<gene>
    <name evidence="2" type="ORF">P7K49_009838</name>
</gene>
<dbReference type="Proteomes" id="UP001266305">
    <property type="component" value="Unassembled WGS sequence"/>
</dbReference>
<feature type="domain" description="Extracellular sulfatase C-terminal" evidence="1">
    <location>
        <begin position="55"/>
        <end position="85"/>
    </location>
</feature>
<organism evidence="2 3">
    <name type="scientific">Saguinus oedipus</name>
    <name type="common">Cotton-top tamarin</name>
    <name type="synonym">Oedipomidas oedipus</name>
    <dbReference type="NCBI Taxonomy" id="9490"/>
    <lineage>
        <taxon>Eukaryota</taxon>
        <taxon>Metazoa</taxon>
        <taxon>Chordata</taxon>
        <taxon>Craniata</taxon>
        <taxon>Vertebrata</taxon>
        <taxon>Euteleostomi</taxon>
        <taxon>Mammalia</taxon>
        <taxon>Eutheria</taxon>
        <taxon>Euarchontoglires</taxon>
        <taxon>Primates</taxon>
        <taxon>Haplorrhini</taxon>
        <taxon>Platyrrhini</taxon>
        <taxon>Cebidae</taxon>
        <taxon>Callitrichinae</taxon>
        <taxon>Saguinus</taxon>
    </lineage>
</organism>
<evidence type="ECO:0000259" key="1">
    <source>
        <dbReference type="Pfam" id="PF12548"/>
    </source>
</evidence>
<dbReference type="InterPro" id="IPR024609">
    <property type="entry name" value="Extracellular_sulfatase_C"/>
</dbReference>
<reference evidence="2 3" key="1">
    <citation type="submission" date="2023-05" db="EMBL/GenBank/DDBJ databases">
        <title>B98-5 Cell Line De Novo Hybrid Assembly: An Optical Mapping Approach.</title>
        <authorList>
            <person name="Kananen K."/>
            <person name="Auerbach J.A."/>
            <person name="Kautto E."/>
            <person name="Blachly J.S."/>
        </authorList>
    </citation>
    <scope>NUCLEOTIDE SEQUENCE [LARGE SCALE GENOMIC DNA]</scope>
    <source>
        <strain evidence="2">B95-8</strain>
        <tissue evidence="2">Cell line</tissue>
    </source>
</reference>
<comment type="caution">
    <text evidence="2">The sequence shown here is derived from an EMBL/GenBank/DDBJ whole genome shotgun (WGS) entry which is preliminary data.</text>
</comment>
<accession>A0ABQ9VPB1</accession>
<sequence length="87" mass="9920">MTRFPCMRWLEERAGFLQQAEPVPPPHPHMPVLAVGPGSVAAAAEQRLPLLLLPQIETLQNKIKTLREIRGHLRKKRPEECGCHKIR</sequence>